<dbReference type="Pfam" id="PF13516">
    <property type="entry name" value="LRR_6"/>
    <property type="match status" value="3"/>
</dbReference>
<gene>
    <name evidence="1" type="ORF">ASEP1449_LOCUS19015</name>
</gene>
<accession>A0A7S2UQK8</accession>
<dbReference type="SMART" id="SM00368">
    <property type="entry name" value="LRR_RI"/>
    <property type="match status" value="4"/>
</dbReference>
<name>A0A7S2UQK8_9STRA</name>
<reference evidence="1" key="1">
    <citation type="submission" date="2021-01" db="EMBL/GenBank/DDBJ databases">
        <authorList>
            <person name="Corre E."/>
            <person name="Pelletier E."/>
            <person name="Niang G."/>
            <person name="Scheremetjew M."/>
            <person name="Finn R."/>
            <person name="Kale V."/>
            <person name="Holt S."/>
            <person name="Cochrane G."/>
            <person name="Meng A."/>
            <person name="Brown T."/>
            <person name="Cohen L."/>
        </authorList>
    </citation>
    <scope>NUCLEOTIDE SEQUENCE</scope>
    <source>
        <strain evidence="1">CCMP2084</strain>
    </source>
</reference>
<dbReference type="InterPro" id="IPR045203">
    <property type="entry name" value="RanGAP1/2"/>
</dbReference>
<dbReference type="SUPFAM" id="SSF52047">
    <property type="entry name" value="RNI-like"/>
    <property type="match status" value="1"/>
</dbReference>
<proteinExistence type="predicted"/>
<evidence type="ECO:0000313" key="1">
    <source>
        <dbReference type="EMBL" id="CAD9827181.1"/>
    </source>
</evidence>
<dbReference type="InterPro" id="IPR032675">
    <property type="entry name" value="LRR_dom_sf"/>
</dbReference>
<sequence>MSSQSSDSSSTDVPPTVTALVLKPSGEREVVEEAKALEFVAEWTQQLESHALLHSPDFGDVQTIELVLSDKSYTAEAAKCIAAFLEPLAPRIVRADLSDIIASRMEEEGLQVLETICNSLREANLLEVNLSDNAMGNKGILACAAVLGGQAHSLEALSMCNNGLSEHSMEQIADILTTPILDDDDETTNNGRPCMATRLTKLHFYNNMSGNGGCNAFARILSQCTSELRDLRYSSTRAGREGSLMIASALDGLCPSTADGGGENNKDNGLIYLERLDLADNSFGSEAAVSLSRALARCVHLKYLNLRDCILEDGGTQLVCHALW</sequence>
<dbReference type="AlphaFoldDB" id="A0A7S2UQK8"/>
<dbReference type="EMBL" id="HBHQ01028054">
    <property type="protein sequence ID" value="CAD9827181.1"/>
    <property type="molecule type" value="Transcribed_RNA"/>
</dbReference>
<dbReference type="GO" id="GO:0005096">
    <property type="term" value="F:GTPase activator activity"/>
    <property type="evidence" value="ECO:0007669"/>
    <property type="project" value="InterPro"/>
</dbReference>
<organism evidence="1">
    <name type="scientific">Attheya septentrionalis</name>
    <dbReference type="NCBI Taxonomy" id="420275"/>
    <lineage>
        <taxon>Eukaryota</taxon>
        <taxon>Sar</taxon>
        <taxon>Stramenopiles</taxon>
        <taxon>Ochrophyta</taxon>
        <taxon>Bacillariophyta</taxon>
        <taxon>Coscinodiscophyceae</taxon>
        <taxon>Chaetocerotophycidae</taxon>
        <taxon>Chaetocerotales</taxon>
        <taxon>Attheyaceae</taxon>
        <taxon>Attheya</taxon>
    </lineage>
</organism>
<dbReference type="PANTHER" id="PTHR46761">
    <property type="entry name" value="RAN GTPASE-ACTIVATING PROTEIN 1"/>
    <property type="match status" value="1"/>
</dbReference>
<dbReference type="InterPro" id="IPR001611">
    <property type="entry name" value="Leu-rich_rpt"/>
</dbReference>
<dbReference type="PANTHER" id="PTHR46761:SF2">
    <property type="entry name" value="RAN GTPASE-ACTIVATING PROTEIN 1"/>
    <property type="match status" value="1"/>
</dbReference>
<protein>
    <submittedName>
        <fullName evidence="1">Uncharacterized protein</fullName>
    </submittedName>
</protein>
<dbReference type="Gene3D" id="3.80.10.10">
    <property type="entry name" value="Ribonuclease Inhibitor"/>
    <property type="match status" value="1"/>
</dbReference>